<evidence type="ECO:0000256" key="2">
    <source>
        <dbReference type="SAM" id="Phobius"/>
    </source>
</evidence>
<organism evidence="3 4">
    <name type="scientific">Aureimonas glaciei</name>
    <dbReference type="NCBI Taxonomy" id="1776957"/>
    <lineage>
        <taxon>Bacteria</taxon>
        <taxon>Pseudomonadati</taxon>
        <taxon>Pseudomonadota</taxon>
        <taxon>Alphaproteobacteria</taxon>
        <taxon>Hyphomicrobiales</taxon>
        <taxon>Aurantimonadaceae</taxon>
        <taxon>Aureimonas</taxon>
    </lineage>
</organism>
<feature type="transmembrane region" description="Helical" evidence="2">
    <location>
        <begin position="67"/>
        <end position="87"/>
    </location>
</feature>
<dbReference type="RefSeq" id="WP_188848861.1">
    <property type="nucleotide sequence ID" value="NZ_BMJJ01000001.1"/>
</dbReference>
<evidence type="ECO:0000256" key="1">
    <source>
        <dbReference type="SAM" id="MobiDB-lite"/>
    </source>
</evidence>
<feature type="compositionally biased region" description="Pro residues" evidence="1">
    <location>
        <begin position="139"/>
        <end position="152"/>
    </location>
</feature>
<accession>A0A916XSL4</accession>
<feature type="transmembrane region" description="Helical" evidence="2">
    <location>
        <begin position="7"/>
        <end position="32"/>
    </location>
</feature>
<feature type="region of interest" description="Disordered" evidence="1">
    <location>
        <begin position="128"/>
        <end position="158"/>
    </location>
</feature>
<keyword evidence="2" id="KW-0812">Transmembrane</keyword>
<name>A0A916XSL4_9HYPH</name>
<proteinExistence type="predicted"/>
<reference evidence="3" key="1">
    <citation type="journal article" date="2014" name="Int. J. Syst. Evol. Microbiol.">
        <title>Complete genome sequence of Corynebacterium casei LMG S-19264T (=DSM 44701T), isolated from a smear-ripened cheese.</title>
        <authorList>
            <consortium name="US DOE Joint Genome Institute (JGI-PGF)"/>
            <person name="Walter F."/>
            <person name="Albersmeier A."/>
            <person name="Kalinowski J."/>
            <person name="Ruckert C."/>
        </authorList>
    </citation>
    <scope>NUCLEOTIDE SEQUENCE</scope>
    <source>
        <strain evidence="3">CGMCC 1.15493</strain>
    </source>
</reference>
<gene>
    <name evidence="3" type="ORF">GCM10011335_03870</name>
</gene>
<dbReference type="Proteomes" id="UP000613160">
    <property type="component" value="Unassembled WGS sequence"/>
</dbReference>
<dbReference type="AlphaFoldDB" id="A0A916XSL4"/>
<keyword evidence="2" id="KW-0472">Membrane</keyword>
<protein>
    <submittedName>
        <fullName evidence="3">Uncharacterized protein</fullName>
    </submittedName>
</protein>
<sequence length="158" mass="16201">MTAKLFFLEAIAVVSGAIIGALVFLVAHWLLVNGAVSTGGLSGVIVALVTVIIFAVYYHYLSQTPAALASFFTGVLLPAIAAGIVIGGEATTAGALIAYGVFSLASLLVYRFVFASISGRDIGPDLVRRQQDAASPASPVSPMPPVPPAPPRRPGEPL</sequence>
<evidence type="ECO:0000313" key="3">
    <source>
        <dbReference type="EMBL" id="GGD04370.1"/>
    </source>
</evidence>
<keyword evidence="2" id="KW-1133">Transmembrane helix</keyword>
<dbReference type="EMBL" id="BMJJ01000001">
    <property type="protein sequence ID" value="GGD04370.1"/>
    <property type="molecule type" value="Genomic_DNA"/>
</dbReference>
<comment type="caution">
    <text evidence="3">The sequence shown here is derived from an EMBL/GenBank/DDBJ whole genome shotgun (WGS) entry which is preliminary data.</text>
</comment>
<reference evidence="3" key="2">
    <citation type="submission" date="2020-09" db="EMBL/GenBank/DDBJ databases">
        <authorList>
            <person name="Sun Q."/>
            <person name="Zhou Y."/>
        </authorList>
    </citation>
    <scope>NUCLEOTIDE SEQUENCE</scope>
    <source>
        <strain evidence="3">CGMCC 1.15493</strain>
    </source>
</reference>
<keyword evidence="4" id="KW-1185">Reference proteome</keyword>
<feature type="transmembrane region" description="Helical" evidence="2">
    <location>
        <begin position="93"/>
        <end position="113"/>
    </location>
</feature>
<evidence type="ECO:0000313" key="4">
    <source>
        <dbReference type="Proteomes" id="UP000613160"/>
    </source>
</evidence>
<feature type="transmembrane region" description="Helical" evidence="2">
    <location>
        <begin position="38"/>
        <end position="60"/>
    </location>
</feature>